<protein>
    <recommendedName>
        <fullName evidence="4">Secreted protein</fullName>
    </recommendedName>
</protein>
<dbReference type="RefSeq" id="WP_371236291.1">
    <property type="nucleotide sequence ID" value="NZ_JAHWZY010000004.1"/>
</dbReference>
<accession>A0ABV4IU51</accession>
<feature type="chain" id="PRO_5046593775" description="Secreted protein" evidence="1">
    <location>
        <begin position="26"/>
        <end position="90"/>
    </location>
</feature>
<evidence type="ECO:0000313" key="2">
    <source>
        <dbReference type="EMBL" id="MEZ3178174.1"/>
    </source>
</evidence>
<comment type="caution">
    <text evidence="2">The sequence shown here is derived from an EMBL/GenBank/DDBJ whole genome shotgun (WGS) entry which is preliminary data.</text>
</comment>
<proteinExistence type="predicted"/>
<dbReference type="Proteomes" id="UP001567537">
    <property type="component" value="Unassembled WGS sequence"/>
</dbReference>
<evidence type="ECO:0000313" key="3">
    <source>
        <dbReference type="Proteomes" id="UP001567537"/>
    </source>
</evidence>
<keyword evidence="3" id="KW-1185">Reference proteome</keyword>
<dbReference type="EMBL" id="JAHWZY010000004">
    <property type="protein sequence ID" value="MEZ3178174.1"/>
    <property type="molecule type" value="Genomic_DNA"/>
</dbReference>
<evidence type="ECO:0000256" key="1">
    <source>
        <dbReference type="SAM" id="SignalP"/>
    </source>
</evidence>
<keyword evidence="1" id="KW-0732">Signal</keyword>
<feature type="signal peptide" evidence="1">
    <location>
        <begin position="1"/>
        <end position="25"/>
    </location>
</feature>
<sequence length="90" mass="9091">MKSLKAAAVLAGTLIAAGAAAPAYAQESLDLARTGVDTGLRTAVPFELMPAQESETLVDTNDASLLGTTKEAAATVNEVKPVRGDVGLHA</sequence>
<name>A0ABV4IU51_9ACTN</name>
<reference evidence="2 3" key="1">
    <citation type="journal article" date="2021" name="Res Sq">
        <title>Streptomyces Pimoensis sp. nov., Isolated From the Taklimakan Desert in Xinjiang, China.</title>
        <authorList>
            <person name="Zhang P."/>
            <person name="Luo X."/>
            <person name="Luo X."/>
            <person name="Liu Z."/>
            <person name="Xia Z."/>
            <person name="Wan C."/>
            <person name="zhang L."/>
        </authorList>
    </citation>
    <scope>NUCLEOTIDE SEQUENCE [LARGE SCALE GENOMIC DNA]</scope>
    <source>
        <strain evidence="2 3">TRM75549</strain>
    </source>
</reference>
<gene>
    <name evidence="2" type="ORF">KYY02_05450</name>
</gene>
<evidence type="ECO:0008006" key="4">
    <source>
        <dbReference type="Google" id="ProtNLM"/>
    </source>
</evidence>
<organism evidence="2 3">
    <name type="scientific">Streptomyces pimonensis</name>
    <dbReference type="NCBI Taxonomy" id="2860288"/>
    <lineage>
        <taxon>Bacteria</taxon>
        <taxon>Bacillati</taxon>
        <taxon>Actinomycetota</taxon>
        <taxon>Actinomycetes</taxon>
        <taxon>Kitasatosporales</taxon>
        <taxon>Streptomycetaceae</taxon>
        <taxon>Streptomyces</taxon>
    </lineage>
</organism>